<dbReference type="InterPro" id="IPR036662">
    <property type="entry name" value="PTS_EIIA_man-typ_sf"/>
</dbReference>
<dbReference type="Gene3D" id="3.40.50.510">
    <property type="entry name" value="Phosphotransferase system, mannose-type IIA component"/>
    <property type="match status" value="1"/>
</dbReference>
<evidence type="ECO:0000256" key="3">
    <source>
        <dbReference type="ARBA" id="ARBA00022840"/>
    </source>
</evidence>
<dbReference type="GO" id="GO:0016020">
    <property type="term" value="C:membrane"/>
    <property type="evidence" value="ECO:0007669"/>
    <property type="project" value="InterPro"/>
</dbReference>
<keyword evidence="4" id="KW-0175">Coiled coil</keyword>
<organism evidence="8">
    <name type="scientific">uncultured Eubacteriales bacterium</name>
    <dbReference type="NCBI Taxonomy" id="172733"/>
    <lineage>
        <taxon>Bacteria</taxon>
        <taxon>Bacillati</taxon>
        <taxon>Bacillota</taxon>
        <taxon>Clostridia</taxon>
        <taxon>Eubacteriales</taxon>
        <taxon>environmental samples</taxon>
    </lineage>
</organism>
<protein>
    <submittedName>
        <fullName evidence="8">Uncharacterized protein</fullName>
    </submittedName>
</protein>
<dbReference type="PROSITE" id="PS50045">
    <property type="entry name" value="SIGMA54_INTERACT_4"/>
    <property type="match status" value="1"/>
</dbReference>
<feature type="domain" description="PRD" evidence="7">
    <location>
        <begin position="830"/>
        <end position="934"/>
    </location>
</feature>
<dbReference type="Pfam" id="PF00158">
    <property type="entry name" value="Sigma54_activat"/>
    <property type="match status" value="1"/>
</dbReference>
<dbReference type="Gene3D" id="3.40.50.2300">
    <property type="match status" value="1"/>
</dbReference>
<evidence type="ECO:0000256" key="4">
    <source>
        <dbReference type="SAM" id="Coils"/>
    </source>
</evidence>
<name>A0A212J239_9FIRM</name>
<dbReference type="InterPro" id="IPR036634">
    <property type="entry name" value="PRD_sf"/>
</dbReference>
<dbReference type="GO" id="GO:0009401">
    <property type="term" value="P:phosphoenolpyruvate-dependent sugar phosphotransferase system"/>
    <property type="evidence" value="ECO:0007669"/>
    <property type="project" value="InterPro"/>
</dbReference>
<dbReference type="SUPFAM" id="SSF63520">
    <property type="entry name" value="PTS-regulatory domain, PRD"/>
    <property type="match status" value="2"/>
</dbReference>
<keyword evidence="1" id="KW-0808">Transferase</keyword>
<sequence length="941" mass="105998">MNETKVLEYVKERVNAGLLERIAGGDGLFGVTAGEVEREFNMYRSNASALLNQLVKKGLLVKVDSRPVYFLPADVLRAFLGVEPRESYTPEEFLSAFRPAEPEREEDPFDILIGSRGSLAHQIDQAKAAILYPPKGLHTLLIGESGAGKTLFARAMYDFGLARLERDKRKYPFVEFNCSDYYHNPQLLMSHLFGHLKGAFTGAEQEREGLVEKADGGILFLDEIHRLPPEGQELLFYLMDTGCYRKLGESSNMRKAQVLIIGATTENPRDVLLKTFMRRIPLTIKLPPYRERSTEERLQIIEHIFMRESTATQKTYIVGPKIVKALIAYDFPENIGQLSSEIKVLCARSFLNNVSGQDELVVSFDNLSPAIREKYRETADRLQEHFPSRYEQDILVAPSSRVQYNYSRLFDEKAYQGLIKSIDRCTEIGLSKQEMDEALSGEIRAYCNNILKTFYSENIHKEELYKVVDEAVVDFTVEAAAEGFAALGLEMSQRNLLVLAFHFKYLLERLKTRSEIDQREISTLEREYVQELSAAERVVERLEERFGVSIPKEEKYFIAILLANMRAAPAQSGPALLIVTHGASTASSMANVCNRLLDCDFVRAVDAPLEQSVAETYANVLREVRRADAEKGVLLLVDMGSLVSFGERLTDETGVSVKAIPNVTTLLALDMARTMLSTDKDVGTVFAEYQKKYESPRPAFRKESAVLSVCASGAGTSVALQSVLEEELRQRGLGEVKVLTLACSDVKENSVQYQAIRARYELLACVGNVELQVGAPFFHVSQLIGPADKAHFFKVVGQAASVRGEEGPAERKESLQEECRRFLGQNVTFVNPDVAVRYAERFLTALDESKVNADRALRMSLVLHLGFMIERNVCRKHILFDGEAEFIARHGELHRRLRERSHILEEPFEIEVSDAELCYIIQTITQYGEKGTGYKPDPEEK</sequence>
<dbReference type="Pfam" id="PF00874">
    <property type="entry name" value="PRD"/>
    <property type="match status" value="1"/>
</dbReference>
<dbReference type="GO" id="GO:0005524">
    <property type="term" value="F:ATP binding"/>
    <property type="evidence" value="ECO:0007669"/>
    <property type="project" value="UniProtKB-KW"/>
</dbReference>
<dbReference type="InterPro" id="IPR036095">
    <property type="entry name" value="PTS_EIIB-like_sf"/>
</dbReference>
<feature type="domain" description="PRD" evidence="7">
    <location>
        <begin position="467"/>
        <end position="572"/>
    </location>
</feature>
<dbReference type="CDD" id="cd00009">
    <property type="entry name" value="AAA"/>
    <property type="match status" value="1"/>
</dbReference>
<gene>
    <name evidence="8" type="ORF">KL86CLO1_10393</name>
</gene>
<dbReference type="SUPFAM" id="SSF53062">
    <property type="entry name" value="PTS system fructose IIA component-like"/>
    <property type="match status" value="1"/>
</dbReference>
<dbReference type="InterPro" id="IPR004701">
    <property type="entry name" value="PTS_EIIA_man-typ"/>
</dbReference>
<dbReference type="SMART" id="SM00382">
    <property type="entry name" value="AAA"/>
    <property type="match status" value="1"/>
</dbReference>
<dbReference type="PANTHER" id="PTHR32071:SF90">
    <property type="entry name" value="TRANSCRIPTIONAL REGULATORY PROTEIN LEVR"/>
    <property type="match status" value="1"/>
</dbReference>
<dbReference type="GO" id="GO:0008982">
    <property type="term" value="F:protein-N(PI)-phosphohistidine-sugar phosphotransferase activity"/>
    <property type="evidence" value="ECO:0007669"/>
    <property type="project" value="InterPro"/>
</dbReference>
<proteinExistence type="predicted"/>
<dbReference type="SUPFAM" id="SSF52540">
    <property type="entry name" value="P-loop containing nucleoside triphosphate hydrolases"/>
    <property type="match status" value="1"/>
</dbReference>
<dbReference type="Gene3D" id="1.10.1790.10">
    <property type="entry name" value="PRD domain"/>
    <property type="match status" value="2"/>
</dbReference>
<dbReference type="InterPro" id="IPR025943">
    <property type="entry name" value="Sigma_54_int_dom_ATP-bd_2"/>
</dbReference>
<dbReference type="AlphaFoldDB" id="A0A212J239"/>
<dbReference type="Pfam" id="PF03610">
    <property type="entry name" value="EIIA-man"/>
    <property type="match status" value="1"/>
</dbReference>
<dbReference type="CDD" id="cd00133">
    <property type="entry name" value="PTS_IIB"/>
    <property type="match status" value="1"/>
</dbReference>
<dbReference type="PROSITE" id="PS51372">
    <property type="entry name" value="PRD_2"/>
    <property type="match status" value="2"/>
</dbReference>
<feature type="coiled-coil region" evidence="4">
    <location>
        <begin position="507"/>
        <end position="545"/>
    </location>
</feature>
<evidence type="ECO:0000256" key="2">
    <source>
        <dbReference type="ARBA" id="ARBA00022741"/>
    </source>
</evidence>
<dbReference type="PROSITE" id="PS00676">
    <property type="entry name" value="SIGMA54_INTERACT_2"/>
    <property type="match status" value="1"/>
</dbReference>
<dbReference type="InterPro" id="IPR002078">
    <property type="entry name" value="Sigma_54_int"/>
</dbReference>
<dbReference type="Gene3D" id="3.40.50.300">
    <property type="entry name" value="P-loop containing nucleotide triphosphate hydrolases"/>
    <property type="match status" value="1"/>
</dbReference>
<dbReference type="EMBL" id="FLUN01000001">
    <property type="protein sequence ID" value="SBV93542.1"/>
    <property type="molecule type" value="Genomic_DNA"/>
</dbReference>
<feature type="domain" description="PTS EIIA type-4" evidence="6">
    <location>
        <begin position="573"/>
        <end position="700"/>
    </location>
</feature>
<keyword evidence="3" id="KW-0067">ATP-binding</keyword>
<evidence type="ECO:0000259" key="5">
    <source>
        <dbReference type="PROSITE" id="PS50045"/>
    </source>
</evidence>
<dbReference type="InterPro" id="IPR003593">
    <property type="entry name" value="AAA+_ATPase"/>
</dbReference>
<dbReference type="InterPro" id="IPR027417">
    <property type="entry name" value="P-loop_NTPase"/>
</dbReference>
<dbReference type="GO" id="GO:0003700">
    <property type="term" value="F:DNA-binding transcription factor activity"/>
    <property type="evidence" value="ECO:0007669"/>
    <property type="project" value="InterPro"/>
</dbReference>
<evidence type="ECO:0000259" key="7">
    <source>
        <dbReference type="PROSITE" id="PS51372"/>
    </source>
</evidence>
<evidence type="ECO:0000313" key="8">
    <source>
        <dbReference type="EMBL" id="SBV93542.1"/>
    </source>
</evidence>
<accession>A0A212J239</accession>
<dbReference type="SUPFAM" id="SSF52794">
    <property type="entry name" value="PTS system IIB component-like"/>
    <property type="match status" value="1"/>
</dbReference>
<dbReference type="PROSITE" id="PS51096">
    <property type="entry name" value="PTS_EIIA_TYPE_4"/>
    <property type="match status" value="1"/>
</dbReference>
<reference evidence="8" key="1">
    <citation type="submission" date="2016-04" db="EMBL/GenBank/DDBJ databases">
        <authorList>
            <person name="Evans L.H."/>
            <person name="Alamgir A."/>
            <person name="Owens N."/>
            <person name="Weber N.D."/>
            <person name="Virtaneva K."/>
            <person name="Barbian K."/>
            <person name="Babar A."/>
            <person name="Rosenke K."/>
        </authorList>
    </citation>
    <scope>NUCLEOTIDE SEQUENCE</scope>
    <source>
        <strain evidence="8">86</strain>
    </source>
</reference>
<dbReference type="InterPro" id="IPR011608">
    <property type="entry name" value="PRD"/>
</dbReference>
<evidence type="ECO:0000256" key="1">
    <source>
        <dbReference type="ARBA" id="ARBA00022679"/>
    </source>
</evidence>
<feature type="domain" description="Sigma-54 factor interaction" evidence="5">
    <location>
        <begin position="112"/>
        <end position="347"/>
    </location>
</feature>
<dbReference type="PANTHER" id="PTHR32071">
    <property type="entry name" value="TRANSCRIPTIONAL REGULATORY PROTEIN"/>
    <property type="match status" value="1"/>
</dbReference>
<keyword evidence="2" id="KW-0547">Nucleotide-binding</keyword>
<evidence type="ECO:0000259" key="6">
    <source>
        <dbReference type="PROSITE" id="PS51096"/>
    </source>
</evidence>